<evidence type="ECO:0000313" key="6">
    <source>
        <dbReference type="EMBL" id="KJL32482.1"/>
    </source>
</evidence>
<dbReference type="PANTHER" id="PTHR23420:SF0">
    <property type="entry name" value="ADENOSYLHOMOCYSTEINASE"/>
    <property type="match status" value="1"/>
</dbReference>
<dbReference type="NCBIfam" id="NF004005">
    <property type="entry name" value="PRK05476.2-3"/>
    <property type="match status" value="1"/>
</dbReference>
<accession>A0A0F0LGX4</accession>
<organism evidence="6 7">
    <name type="scientific">Microbacterium oxydans</name>
    <dbReference type="NCBI Taxonomy" id="82380"/>
    <lineage>
        <taxon>Bacteria</taxon>
        <taxon>Bacillati</taxon>
        <taxon>Actinomycetota</taxon>
        <taxon>Actinomycetes</taxon>
        <taxon>Micrococcales</taxon>
        <taxon>Microbacteriaceae</taxon>
        <taxon>Microbacterium</taxon>
    </lineage>
</organism>
<feature type="binding site" evidence="4">
    <location>
        <begin position="214"/>
        <end position="219"/>
    </location>
    <ligand>
        <name>NAD(+)</name>
        <dbReference type="ChEBI" id="CHEBI:57540"/>
    </ligand>
</feature>
<dbReference type="PIRSF" id="PIRSF001109">
    <property type="entry name" value="Ad_hcy_hydrolase"/>
    <property type="match status" value="1"/>
</dbReference>
<dbReference type="Pfam" id="PF05221">
    <property type="entry name" value="AdoHcyase"/>
    <property type="match status" value="2"/>
</dbReference>
<comment type="caution">
    <text evidence="6">The sequence shown here is derived from an EMBL/GenBank/DDBJ whole genome shotgun (WGS) entry which is preliminary data.</text>
</comment>
<dbReference type="GO" id="GO:0005829">
    <property type="term" value="C:cytosol"/>
    <property type="evidence" value="ECO:0007669"/>
    <property type="project" value="TreeGrafter"/>
</dbReference>
<dbReference type="Pfam" id="PF00670">
    <property type="entry name" value="AdoHcyase_NAD"/>
    <property type="match status" value="1"/>
</dbReference>
<dbReference type="InterPro" id="IPR015878">
    <property type="entry name" value="Ado_hCys_hydrolase_NAD-bd"/>
</dbReference>
<dbReference type="EMBL" id="JYIW01000014">
    <property type="protein sequence ID" value="KJL32482.1"/>
    <property type="molecule type" value="Genomic_DNA"/>
</dbReference>
<name>A0A0F0LGX4_9MICO</name>
<sequence length="419" mass="43334">MTGRIADPRLWREGAARIAWAREFMPATTALAAELADSGRVSGIRIAVSDVLEPKTATVALLLAEAGADVAVSCVGRDTDDAVAAALVRAGIPTYAQRNATEADDRDNVLALLDHHPEVIVDDGAATIRLAHTERPGILPAMAGATEQTTSGVRPLRTMERLGELRIPIIAANDARTKSLFDNAHGTGQSVVLAIADLLDQPWAGTEVVVAGFGRVGSGVARHAAALGAHVTVSEVDPVAALQAVFAGYAVETLSDAAAHADVLISTTGIAHTVALEHLERLPDGAAVAVGGGAFQEISLLHAREAGAVETSRVGAVSVLRLPNGRSIRVLDDGHCINVSAAEGNPIQVMDLSFGVQLAAVDHLLASRGALTPTVHILPAAADDRVASLALRAFGGGLDAVSAEQRDDLTSWRPRDITP</sequence>
<dbReference type="PANTHER" id="PTHR23420">
    <property type="entry name" value="ADENOSYLHOMOCYSTEINASE"/>
    <property type="match status" value="1"/>
</dbReference>
<dbReference type="GO" id="GO:0004013">
    <property type="term" value="F:adenosylhomocysteinase activity"/>
    <property type="evidence" value="ECO:0007669"/>
    <property type="project" value="TreeGrafter"/>
</dbReference>
<feature type="binding site" evidence="4">
    <location>
        <position position="338"/>
    </location>
    <ligand>
        <name>NAD(+)</name>
        <dbReference type="ChEBI" id="CHEBI:57540"/>
    </ligand>
</feature>
<dbReference type="InterPro" id="IPR042172">
    <property type="entry name" value="Adenosylhomocyst_ase-like_sf"/>
</dbReference>
<dbReference type="GO" id="GO:0033353">
    <property type="term" value="P:S-adenosylmethionine cycle"/>
    <property type="evidence" value="ECO:0007669"/>
    <property type="project" value="TreeGrafter"/>
</dbReference>
<protein>
    <submittedName>
        <fullName evidence="6">Adenosylhomocysteinase</fullName>
        <ecNumber evidence="6">3.3.1.1</ecNumber>
    </submittedName>
</protein>
<dbReference type="Gene3D" id="3.40.50.1480">
    <property type="entry name" value="Adenosylhomocysteinase-like"/>
    <property type="match status" value="1"/>
</dbReference>
<dbReference type="RefSeq" id="WP_045277712.1">
    <property type="nucleotide sequence ID" value="NZ_JYIW01000014.1"/>
</dbReference>
<gene>
    <name evidence="6" type="primary">ahcY</name>
    <name evidence="6" type="ORF">RS83_00269</name>
</gene>
<dbReference type="AlphaFoldDB" id="A0A0F0LGX4"/>
<dbReference type="SMART" id="SM00996">
    <property type="entry name" value="AdoHcyase"/>
    <property type="match status" value="1"/>
</dbReference>
<dbReference type="PATRIC" id="fig|82380.11.peg.282"/>
<feature type="binding site" evidence="4">
    <location>
        <position position="235"/>
    </location>
    <ligand>
        <name>NAD(+)</name>
        <dbReference type="ChEBI" id="CHEBI:57540"/>
    </ligand>
</feature>
<dbReference type="SMART" id="SM00997">
    <property type="entry name" value="AdoHcyase_NAD"/>
    <property type="match status" value="1"/>
</dbReference>
<keyword evidence="6" id="KW-0378">Hydrolase</keyword>
<keyword evidence="3 4" id="KW-0520">NAD</keyword>
<dbReference type="InterPro" id="IPR036291">
    <property type="entry name" value="NAD(P)-bd_dom_sf"/>
</dbReference>
<dbReference type="SUPFAM" id="SSF51735">
    <property type="entry name" value="NAD(P)-binding Rossmann-fold domains"/>
    <property type="match status" value="1"/>
</dbReference>
<evidence type="ECO:0000256" key="2">
    <source>
        <dbReference type="ARBA" id="ARBA00022563"/>
    </source>
</evidence>
<dbReference type="GO" id="GO:0006730">
    <property type="term" value="P:one-carbon metabolic process"/>
    <property type="evidence" value="ECO:0007669"/>
    <property type="project" value="UniProtKB-KW"/>
</dbReference>
<dbReference type="EC" id="3.3.1.1" evidence="6"/>
<feature type="domain" description="S-adenosyl-L-homocysteine hydrolase NAD binding" evidence="5">
    <location>
        <begin position="183"/>
        <end position="344"/>
    </location>
</feature>
<evidence type="ECO:0000313" key="7">
    <source>
        <dbReference type="Proteomes" id="UP000033640"/>
    </source>
</evidence>
<dbReference type="InterPro" id="IPR000043">
    <property type="entry name" value="Adenosylhomocysteinase-like"/>
</dbReference>
<keyword evidence="2" id="KW-0554">One-carbon metabolism</keyword>
<reference evidence="6 7" key="1">
    <citation type="submission" date="2015-02" db="EMBL/GenBank/DDBJ databases">
        <title>Draft genome sequences of ten Microbacterium spp. with emphasis on heavy metal contaminated environments.</title>
        <authorList>
            <person name="Corretto E."/>
        </authorList>
    </citation>
    <scope>NUCLEOTIDE SEQUENCE [LARGE SCALE GENOMIC DNA]</scope>
    <source>
        <strain evidence="6 7">BEL4b</strain>
    </source>
</reference>
<evidence type="ECO:0000256" key="4">
    <source>
        <dbReference type="PIRSR" id="PIRSR001109-2"/>
    </source>
</evidence>
<evidence type="ECO:0000256" key="1">
    <source>
        <dbReference type="ARBA" id="ARBA00007122"/>
    </source>
</evidence>
<evidence type="ECO:0000256" key="3">
    <source>
        <dbReference type="ARBA" id="ARBA00023027"/>
    </source>
</evidence>
<evidence type="ECO:0000259" key="5">
    <source>
        <dbReference type="SMART" id="SM00997"/>
    </source>
</evidence>
<dbReference type="OrthoDB" id="9802717at2"/>
<dbReference type="Gene3D" id="3.40.50.720">
    <property type="entry name" value="NAD(P)-binding Rossmann-like Domain"/>
    <property type="match status" value="1"/>
</dbReference>
<dbReference type="SUPFAM" id="SSF52283">
    <property type="entry name" value="Formate/glycerate dehydrogenase catalytic domain-like"/>
    <property type="match status" value="1"/>
</dbReference>
<comment type="similarity">
    <text evidence="1">Belongs to the adenosylhomocysteinase family.</text>
</comment>
<dbReference type="Proteomes" id="UP000033640">
    <property type="component" value="Unassembled WGS sequence"/>
</dbReference>
<proteinExistence type="inferred from homology"/>
<comment type="cofactor">
    <cofactor evidence="4">
        <name>NAD(+)</name>
        <dbReference type="ChEBI" id="CHEBI:57540"/>
    </cofactor>
    <text evidence="4">Binds 1 NAD(+) per subunit.</text>
</comment>